<dbReference type="SMART" id="SM00733">
    <property type="entry name" value="Mterf"/>
    <property type="match status" value="2"/>
</dbReference>
<keyword evidence="4" id="KW-1185">Reference proteome</keyword>
<comment type="caution">
    <text evidence="3">The sequence shown here is derived from an EMBL/GenBank/DDBJ whole genome shotgun (WGS) entry which is preliminary data.</text>
</comment>
<accession>A0AAD9DBE9</accession>
<evidence type="ECO:0000313" key="3">
    <source>
        <dbReference type="EMBL" id="KAK1741147.1"/>
    </source>
</evidence>
<evidence type="ECO:0000256" key="2">
    <source>
        <dbReference type="ARBA" id="ARBA00022946"/>
    </source>
</evidence>
<dbReference type="InterPro" id="IPR003690">
    <property type="entry name" value="MTERF"/>
</dbReference>
<keyword evidence="2" id="KW-0809">Transit peptide</keyword>
<dbReference type="GO" id="GO:0003676">
    <property type="term" value="F:nucleic acid binding"/>
    <property type="evidence" value="ECO:0007669"/>
    <property type="project" value="InterPro"/>
</dbReference>
<dbReference type="PANTHER" id="PTHR13068:SF151">
    <property type="entry name" value="TRANSCRIPTION TERMINATION FACTOR MTERF9, CHLOROPLASTIC"/>
    <property type="match status" value="1"/>
</dbReference>
<dbReference type="Pfam" id="PF02536">
    <property type="entry name" value="mTERF"/>
    <property type="match status" value="1"/>
</dbReference>
<sequence>MAGSDGKEGSMFFEAIKRNSNLLLVQGVGYVGDGTTTRDAKLKKNQPTLFQLSLGNKQKKLLAKIVTNHPNLLQLDVDSNLRSTAQFLRDYCDLTDSELATVVGSNPSILGLAVDGNLRPKMQLLTMFLKRARNKAAAAAMDYFDDIDVKSNTGKSDNTLAVRLLATAPSVMDNIQQTLSFYNMTGYIDLPNKEGMTTENAGNVRSRYIATSLYNRLLPRWNFLLKEQERKEQLLGVLAAKTDDTSRAEATKYHLPSSKTPRDKVLLPPIHLLAGASDEVFCRQLNLSLSEYSAFKEEAAPRLKFNSQFELWLKTGRPIDMITL</sequence>
<comment type="similarity">
    <text evidence="1">Belongs to the mTERF family.</text>
</comment>
<dbReference type="AlphaFoldDB" id="A0AAD9DBE9"/>
<dbReference type="Proteomes" id="UP001224775">
    <property type="component" value="Unassembled WGS sequence"/>
</dbReference>
<reference evidence="3" key="1">
    <citation type="submission" date="2023-06" db="EMBL/GenBank/DDBJ databases">
        <title>Survivors Of The Sea: Transcriptome response of Skeletonema marinoi to long-term dormancy.</title>
        <authorList>
            <person name="Pinder M.I.M."/>
            <person name="Kourtchenko O."/>
            <person name="Robertson E.K."/>
            <person name="Larsson T."/>
            <person name="Maumus F."/>
            <person name="Osuna-Cruz C.M."/>
            <person name="Vancaester E."/>
            <person name="Stenow R."/>
            <person name="Vandepoele K."/>
            <person name="Ploug H."/>
            <person name="Bruchert V."/>
            <person name="Godhe A."/>
            <person name="Topel M."/>
        </authorList>
    </citation>
    <scope>NUCLEOTIDE SEQUENCE</scope>
    <source>
        <strain evidence="3">R05AC</strain>
    </source>
</reference>
<dbReference type="PANTHER" id="PTHR13068">
    <property type="entry name" value="CGI-12 PROTEIN-RELATED"/>
    <property type="match status" value="1"/>
</dbReference>
<dbReference type="EMBL" id="JATAAI010000014">
    <property type="protein sequence ID" value="KAK1741147.1"/>
    <property type="molecule type" value="Genomic_DNA"/>
</dbReference>
<gene>
    <name evidence="3" type="ORF">QTG54_008399</name>
</gene>
<dbReference type="InterPro" id="IPR038538">
    <property type="entry name" value="MTERF_sf"/>
</dbReference>
<name>A0AAD9DBE9_9STRA</name>
<dbReference type="Gene3D" id="1.25.70.10">
    <property type="entry name" value="Transcription termination factor 3, mitochondrial"/>
    <property type="match status" value="1"/>
</dbReference>
<protein>
    <submittedName>
        <fullName evidence="3">Uncharacterized protein</fullName>
    </submittedName>
</protein>
<proteinExistence type="inferred from homology"/>
<organism evidence="3 4">
    <name type="scientific">Skeletonema marinoi</name>
    <dbReference type="NCBI Taxonomy" id="267567"/>
    <lineage>
        <taxon>Eukaryota</taxon>
        <taxon>Sar</taxon>
        <taxon>Stramenopiles</taxon>
        <taxon>Ochrophyta</taxon>
        <taxon>Bacillariophyta</taxon>
        <taxon>Coscinodiscophyceae</taxon>
        <taxon>Thalassiosirophycidae</taxon>
        <taxon>Thalassiosirales</taxon>
        <taxon>Skeletonemataceae</taxon>
        <taxon>Skeletonema</taxon>
        <taxon>Skeletonema marinoi-dohrnii complex</taxon>
    </lineage>
</organism>
<evidence type="ECO:0000256" key="1">
    <source>
        <dbReference type="ARBA" id="ARBA00007692"/>
    </source>
</evidence>
<evidence type="ECO:0000313" key="4">
    <source>
        <dbReference type="Proteomes" id="UP001224775"/>
    </source>
</evidence>